<keyword evidence="2" id="KW-1185">Reference proteome</keyword>
<dbReference type="Proteomes" id="UP000000702">
    <property type="component" value="Unassembled WGS sequence"/>
</dbReference>
<gene>
    <name evidence="1" type="ORF">TCIL3000_0_25440</name>
</gene>
<dbReference type="VEuPathDB" id="TriTrypDB:TcIL3000_0_25440"/>
<reference evidence="1 2" key="2">
    <citation type="journal article" date="2012" name="Proc. Natl. Acad. Sci. U.S.A.">
        <title>Antigenic diversity is generated by distinct evolutionary mechanisms in African trypanosome species.</title>
        <authorList>
            <person name="Jackson A.P."/>
            <person name="Berry A."/>
            <person name="Aslett M."/>
            <person name="Allison H.C."/>
            <person name="Burton P."/>
            <person name="Vavrova-Anderson J."/>
            <person name="Brown R."/>
            <person name="Browne H."/>
            <person name="Corton N."/>
            <person name="Hauser H."/>
            <person name="Gamble J."/>
            <person name="Gilderthorp R."/>
            <person name="Marcello L."/>
            <person name="McQuillan J."/>
            <person name="Otto T.D."/>
            <person name="Quail M.A."/>
            <person name="Sanders M.J."/>
            <person name="van Tonder A."/>
            <person name="Ginger M.L."/>
            <person name="Field M.C."/>
            <person name="Barry J.D."/>
            <person name="Hertz-Fowler C."/>
            <person name="Berriman M."/>
        </authorList>
    </citation>
    <scope>NUCLEOTIDE SEQUENCE [LARGE SCALE GENOMIC DNA]</scope>
    <source>
        <strain evidence="1 2">IL3000</strain>
    </source>
</reference>
<evidence type="ECO:0000313" key="2">
    <source>
        <dbReference type="Proteomes" id="UP000000702"/>
    </source>
</evidence>
<dbReference type="AlphaFoldDB" id="F9W363"/>
<organism evidence="1 2">
    <name type="scientific">Trypanosoma congolense (strain IL3000)</name>
    <dbReference type="NCBI Taxonomy" id="1068625"/>
    <lineage>
        <taxon>Eukaryota</taxon>
        <taxon>Discoba</taxon>
        <taxon>Euglenozoa</taxon>
        <taxon>Kinetoplastea</taxon>
        <taxon>Metakinetoplastina</taxon>
        <taxon>Trypanosomatida</taxon>
        <taxon>Trypanosomatidae</taxon>
        <taxon>Trypanosoma</taxon>
        <taxon>Nannomonas</taxon>
    </lineage>
</organism>
<dbReference type="EMBL" id="CAEQ01000358">
    <property type="protein sequence ID" value="CCD11571.1"/>
    <property type="molecule type" value="Genomic_DNA"/>
</dbReference>
<protein>
    <submittedName>
        <fullName evidence="1">WGS project CAEQ00000000 data, annotated contig 1006</fullName>
    </submittedName>
</protein>
<accession>F9W363</accession>
<sequence>MRCDQVLLLLGSALKIFHRTLKCTNFVFGSHSTHPSAFVHTLCLPRVLLSTVPLAQSSPCYRPHPEQLTVAVTWQSFRHTHTSSCAACCEIVFCTHVSSCCITLNCSFASCRILKLSQASCAHRHSQTRYGVPIPWPLLKTPIPYGVLLLPLQMLWEIQSFKAT</sequence>
<comment type="caution">
    <text evidence="1">The sequence shown here is derived from an EMBL/GenBank/DDBJ whole genome shotgun (WGS) entry which is preliminary data.</text>
</comment>
<reference evidence="2" key="1">
    <citation type="submission" date="2011-07" db="EMBL/GenBank/DDBJ databases">
        <title>Divergent evolution of antigenic variation in African trypanosomes.</title>
        <authorList>
            <person name="Jackson A.P."/>
            <person name="Berry A."/>
            <person name="Allison H.C."/>
            <person name="Burton P."/>
            <person name="Anderson J."/>
            <person name="Aslett M."/>
            <person name="Brown R."/>
            <person name="Corton N."/>
            <person name="Harris D."/>
            <person name="Hauser H."/>
            <person name="Gamble J."/>
            <person name="Gilderthorp R."/>
            <person name="McQuillan J."/>
            <person name="Quail M.A."/>
            <person name="Sanders M."/>
            <person name="Van Tonder A."/>
            <person name="Ginger M.L."/>
            <person name="Donelson J.E."/>
            <person name="Field M.C."/>
            <person name="Barry J.D."/>
            <person name="Berriman M."/>
            <person name="Hertz-Fowler C."/>
        </authorList>
    </citation>
    <scope>NUCLEOTIDE SEQUENCE [LARGE SCALE GENOMIC DNA]</scope>
    <source>
        <strain evidence="2">IL3000</strain>
    </source>
</reference>
<evidence type="ECO:0000313" key="1">
    <source>
        <dbReference type="EMBL" id="CCD11571.1"/>
    </source>
</evidence>
<proteinExistence type="predicted"/>
<name>F9W363_TRYCI</name>